<dbReference type="EMBL" id="ACPB03013591">
    <property type="status" value="NOT_ANNOTATED_CDS"/>
    <property type="molecule type" value="Genomic_DNA"/>
</dbReference>
<reference evidence="1" key="1">
    <citation type="submission" date="2015-05" db="UniProtKB">
        <authorList>
            <consortium name="EnsemblMetazoa"/>
        </authorList>
    </citation>
    <scope>IDENTIFICATION</scope>
</reference>
<evidence type="ECO:0000313" key="1">
    <source>
        <dbReference type="EnsemblMetazoa" id="RPRC006162-PA"/>
    </source>
</evidence>
<keyword evidence="2" id="KW-1185">Reference proteome</keyword>
<organism evidence="1 2">
    <name type="scientific">Rhodnius prolixus</name>
    <name type="common">Triatomid bug</name>
    <dbReference type="NCBI Taxonomy" id="13249"/>
    <lineage>
        <taxon>Eukaryota</taxon>
        <taxon>Metazoa</taxon>
        <taxon>Ecdysozoa</taxon>
        <taxon>Arthropoda</taxon>
        <taxon>Hexapoda</taxon>
        <taxon>Insecta</taxon>
        <taxon>Pterygota</taxon>
        <taxon>Neoptera</taxon>
        <taxon>Paraneoptera</taxon>
        <taxon>Hemiptera</taxon>
        <taxon>Heteroptera</taxon>
        <taxon>Panheteroptera</taxon>
        <taxon>Cimicomorpha</taxon>
        <taxon>Reduviidae</taxon>
        <taxon>Triatominae</taxon>
        <taxon>Rhodnius</taxon>
    </lineage>
</organism>
<dbReference type="Proteomes" id="UP000015103">
    <property type="component" value="Unassembled WGS sequence"/>
</dbReference>
<name>T1HQ38_RHOPR</name>
<dbReference type="EnsemblMetazoa" id="RPRC006162-RA">
    <property type="protein sequence ID" value="RPRC006162-PA"/>
    <property type="gene ID" value="RPRC006162"/>
</dbReference>
<dbReference type="AlphaFoldDB" id="T1HQ38"/>
<dbReference type="InParanoid" id="T1HQ38"/>
<dbReference type="VEuPathDB" id="VectorBase:RPRC006162"/>
<sequence>MSNGIKWNQVQIQFWVLSAELQIIGTVEGTLLDDINLSEHRFPWKWYSRKTEAVIEEICAPHYLPGWRSVRRKRTVWDLYASPFMVNTLG</sequence>
<evidence type="ECO:0000313" key="2">
    <source>
        <dbReference type="Proteomes" id="UP000015103"/>
    </source>
</evidence>
<dbReference type="HOGENOM" id="CLU_2443570_0_0_1"/>
<protein>
    <submittedName>
        <fullName evidence="1">Uncharacterized protein</fullName>
    </submittedName>
</protein>
<accession>T1HQ38</accession>
<proteinExistence type="predicted"/>